<dbReference type="AlphaFoldDB" id="A0A7Y6NQN0"/>
<dbReference type="GO" id="GO:0003677">
    <property type="term" value="F:DNA binding"/>
    <property type="evidence" value="ECO:0007669"/>
    <property type="project" value="UniProtKB-KW"/>
</dbReference>
<gene>
    <name evidence="3" type="ORF">HQN59_17410</name>
</gene>
<dbReference type="EMBL" id="JABWMJ010000008">
    <property type="protein sequence ID" value="NUZ07546.1"/>
    <property type="molecule type" value="Genomic_DNA"/>
</dbReference>
<reference evidence="3 4" key="1">
    <citation type="submission" date="2020-06" db="EMBL/GenBank/DDBJ databases">
        <title>Schlegella sp. ID0723 isolated from air conditioner.</title>
        <authorList>
            <person name="Kim D.Y."/>
            <person name="Kim D.-U."/>
        </authorList>
    </citation>
    <scope>NUCLEOTIDE SEQUENCE [LARGE SCALE GENOMIC DNA]</scope>
    <source>
        <strain evidence="3 4">ID0723</strain>
    </source>
</reference>
<sequence length="140" mass="14909">MAVPKHRAERAGQAQASAPLGISEACRRVGITLRAIRHYESLGLVLPQRMGGARVYGAAELRTLELLQRFQALGFSLQECRIGLHGLGQPTSGPPTDPGTGLQAFVDSLQHRRDAIGSMLAELRVIRDAASAALAAGERC</sequence>
<evidence type="ECO:0000313" key="3">
    <source>
        <dbReference type="EMBL" id="NUZ07546.1"/>
    </source>
</evidence>
<evidence type="ECO:0000313" key="4">
    <source>
        <dbReference type="Proteomes" id="UP000529637"/>
    </source>
</evidence>
<dbReference type="SMART" id="SM00422">
    <property type="entry name" value="HTH_MERR"/>
    <property type="match status" value="1"/>
</dbReference>
<accession>A0A7Y6NQN0</accession>
<protein>
    <submittedName>
        <fullName evidence="3">MerR family transcriptional regulator</fullName>
    </submittedName>
</protein>
<dbReference type="Proteomes" id="UP000529637">
    <property type="component" value="Unassembled WGS sequence"/>
</dbReference>
<feature type="domain" description="HTH merR-type" evidence="2">
    <location>
        <begin position="22"/>
        <end position="86"/>
    </location>
</feature>
<keyword evidence="4" id="KW-1185">Reference proteome</keyword>
<dbReference type="InterPro" id="IPR009061">
    <property type="entry name" value="DNA-bd_dom_put_sf"/>
</dbReference>
<dbReference type="GO" id="GO:0003700">
    <property type="term" value="F:DNA-binding transcription factor activity"/>
    <property type="evidence" value="ECO:0007669"/>
    <property type="project" value="InterPro"/>
</dbReference>
<dbReference type="InterPro" id="IPR047057">
    <property type="entry name" value="MerR_fam"/>
</dbReference>
<dbReference type="PANTHER" id="PTHR30204">
    <property type="entry name" value="REDOX-CYCLING DRUG-SENSING TRANSCRIPTIONAL ACTIVATOR SOXR"/>
    <property type="match status" value="1"/>
</dbReference>
<evidence type="ECO:0000256" key="1">
    <source>
        <dbReference type="ARBA" id="ARBA00023125"/>
    </source>
</evidence>
<organism evidence="3 4">
    <name type="scientific">Piscinibacter koreensis</name>
    <dbReference type="NCBI Taxonomy" id="2742824"/>
    <lineage>
        <taxon>Bacteria</taxon>
        <taxon>Pseudomonadati</taxon>
        <taxon>Pseudomonadota</taxon>
        <taxon>Betaproteobacteria</taxon>
        <taxon>Burkholderiales</taxon>
        <taxon>Sphaerotilaceae</taxon>
        <taxon>Piscinibacter</taxon>
    </lineage>
</organism>
<keyword evidence="1" id="KW-0238">DNA-binding</keyword>
<proteinExistence type="predicted"/>
<dbReference type="PANTHER" id="PTHR30204:SF93">
    <property type="entry name" value="HTH MERR-TYPE DOMAIN-CONTAINING PROTEIN"/>
    <property type="match status" value="1"/>
</dbReference>
<dbReference type="Pfam" id="PF13411">
    <property type="entry name" value="MerR_1"/>
    <property type="match status" value="1"/>
</dbReference>
<dbReference type="Gene3D" id="1.10.1660.10">
    <property type="match status" value="1"/>
</dbReference>
<evidence type="ECO:0000259" key="2">
    <source>
        <dbReference type="PROSITE" id="PS50937"/>
    </source>
</evidence>
<dbReference type="PROSITE" id="PS50937">
    <property type="entry name" value="HTH_MERR_2"/>
    <property type="match status" value="1"/>
</dbReference>
<dbReference type="SUPFAM" id="SSF46955">
    <property type="entry name" value="Putative DNA-binding domain"/>
    <property type="match status" value="1"/>
</dbReference>
<name>A0A7Y6NQN0_9BURK</name>
<dbReference type="InterPro" id="IPR000551">
    <property type="entry name" value="MerR-type_HTH_dom"/>
</dbReference>
<comment type="caution">
    <text evidence="3">The sequence shown here is derived from an EMBL/GenBank/DDBJ whole genome shotgun (WGS) entry which is preliminary data.</text>
</comment>